<feature type="transmembrane region" description="Helical" evidence="4">
    <location>
        <begin position="76"/>
        <end position="100"/>
    </location>
</feature>
<evidence type="ECO:0000256" key="1">
    <source>
        <dbReference type="ARBA" id="ARBA00012374"/>
    </source>
</evidence>
<dbReference type="GO" id="GO:0050380">
    <property type="term" value="F:undecaprenyl-diphosphatase activity"/>
    <property type="evidence" value="ECO:0007669"/>
    <property type="project" value="UniProtKB-EC"/>
</dbReference>
<evidence type="ECO:0000256" key="3">
    <source>
        <dbReference type="ARBA" id="ARBA00047594"/>
    </source>
</evidence>
<dbReference type="AlphaFoldDB" id="A0A368TZS1"/>
<keyword evidence="7" id="KW-1185">Reference proteome</keyword>
<dbReference type="RefSeq" id="WP_114487130.1">
    <property type="nucleotide sequence ID" value="NZ_CBCSHM010000030.1"/>
</dbReference>
<feature type="transmembrane region" description="Helical" evidence="4">
    <location>
        <begin position="142"/>
        <end position="161"/>
    </location>
</feature>
<evidence type="ECO:0000313" key="6">
    <source>
        <dbReference type="EMBL" id="RCV90295.1"/>
    </source>
</evidence>
<comment type="caution">
    <text evidence="6">The sequence shown here is derived from an EMBL/GenBank/DDBJ whole genome shotgun (WGS) entry which is preliminary data.</text>
</comment>
<dbReference type="InterPro" id="IPR036938">
    <property type="entry name" value="PAP2/HPO_sf"/>
</dbReference>
<dbReference type="CDD" id="cd03392">
    <property type="entry name" value="PAP2_like_2"/>
    <property type="match status" value="1"/>
</dbReference>
<feature type="transmembrane region" description="Helical" evidence="4">
    <location>
        <begin position="265"/>
        <end position="288"/>
    </location>
</feature>
<name>A0A368TZS1_9GAMM</name>
<proteinExistence type="predicted"/>
<dbReference type="Proteomes" id="UP000253204">
    <property type="component" value="Unassembled WGS sequence"/>
</dbReference>
<dbReference type="InterPro" id="IPR000326">
    <property type="entry name" value="PAP2/HPO"/>
</dbReference>
<dbReference type="EC" id="3.6.1.27" evidence="1"/>
<dbReference type="SUPFAM" id="SSF48317">
    <property type="entry name" value="Acid phosphatase/Vanadium-dependent haloperoxidase"/>
    <property type="match status" value="1"/>
</dbReference>
<sequence length="293" mass="32763">MPSLAEYIADYALPIVVGLVLGLSAVIGLILYGFVRYKVSLYHTLYGLWQRAGGEKLAEKFFRRYPRLDDFVKQRIFPLAYLGVHIAVFFALLVIALLTFSELIEALWESDEVVTFDLALVDALQRRISATTLQIFAAVTRLGDVTTIVVLGLLMGAVLLVKRQWVTFIAWTLTLLGGALFNQVLKELIQRERPEVMEPLIAAHGWAFPSGHAMGATFGYGMFAYLLLRKRKTPWRIPAILFFVAVVLLIGASRIALQVHYFSDVIAGFSAGLIWLVICITGTELALLRQEKE</sequence>
<evidence type="ECO:0000313" key="7">
    <source>
        <dbReference type="Proteomes" id="UP000253204"/>
    </source>
</evidence>
<evidence type="ECO:0000256" key="4">
    <source>
        <dbReference type="SAM" id="Phobius"/>
    </source>
</evidence>
<dbReference type="Gene3D" id="1.20.144.10">
    <property type="entry name" value="Phosphatidic acid phosphatase type 2/haloperoxidase"/>
    <property type="match status" value="2"/>
</dbReference>
<dbReference type="PANTHER" id="PTHR14969">
    <property type="entry name" value="SPHINGOSINE-1-PHOSPHATE PHOSPHOHYDROLASE"/>
    <property type="match status" value="1"/>
</dbReference>
<feature type="transmembrane region" description="Helical" evidence="4">
    <location>
        <begin position="240"/>
        <end position="259"/>
    </location>
</feature>
<accession>A0A368TZS1</accession>
<dbReference type="EMBL" id="QPIJ01000027">
    <property type="protein sequence ID" value="RCV90295.1"/>
    <property type="molecule type" value="Genomic_DNA"/>
</dbReference>
<dbReference type="Pfam" id="PF01569">
    <property type="entry name" value="PAP2"/>
    <property type="match status" value="1"/>
</dbReference>
<evidence type="ECO:0000259" key="5">
    <source>
        <dbReference type="SMART" id="SM00014"/>
    </source>
</evidence>
<feature type="transmembrane region" description="Helical" evidence="4">
    <location>
        <begin position="168"/>
        <end position="185"/>
    </location>
</feature>
<feature type="transmembrane region" description="Helical" evidence="4">
    <location>
        <begin position="205"/>
        <end position="228"/>
    </location>
</feature>
<dbReference type="OrthoDB" id="9780918at2"/>
<keyword evidence="4" id="KW-1133">Transmembrane helix</keyword>
<protein>
    <recommendedName>
        <fullName evidence="1">undecaprenyl-diphosphate phosphatase</fullName>
        <ecNumber evidence="1">3.6.1.27</ecNumber>
    </recommendedName>
    <alternativeName>
        <fullName evidence="2">Undecaprenyl pyrophosphate phosphatase</fullName>
    </alternativeName>
</protein>
<reference evidence="6 7" key="1">
    <citation type="submission" date="2018-07" db="EMBL/GenBank/DDBJ databases">
        <title>Halomonas rutogse sp. nov., isolated from Lake TangqianCo on Tibetan Plateau.</title>
        <authorList>
            <person name="Lu H."/>
            <person name="Xing P."/>
            <person name="Wu Q."/>
        </authorList>
    </citation>
    <scope>NUCLEOTIDE SEQUENCE [LARGE SCALE GENOMIC DNA]</scope>
    <source>
        <strain evidence="6 7">TQ8S</strain>
    </source>
</reference>
<comment type="catalytic activity">
    <reaction evidence="3">
        <text>di-trans,octa-cis-undecaprenyl diphosphate + H2O = di-trans,octa-cis-undecaprenyl phosphate + phosphate + H(+)</text>
        <dbReference type="Rhea" id="RHEA:28094"/>
        <dbReference type="ChEBI" id="CHEBI:15377"/>
        <dbReference type="ChEBI" id="CHEBI:15378"/>
        <dbReference type="ChEBI" id="CHEBI:43474"/>
        <dbReference type="ChEBI" id="CHEBI:58405"/>
        <dbReference type="ChEBI" id="CHEBI:60392"/>
        <dbReference type="EC" id="3.6.1.27"/>
    </reaction>
</comment>
<keyword evidence="4" id="KW-0812">Transmembrane</keyword>
<dbReference type="SMART" id="SM00014">
    <property type="entry name" value="acidPPc"/>
    <property type="match status" value="1"/>
</dbReference>
<keyword evidence="4" id="KW-0472">Membrane</keyword>
<gene>
    <name evidence="6" type="ORF">DU506_11815</name>
</gene>
<organism evidence="6 7">
    <name type="scientific">Vreelandella rituensis</name>
    <dbReference type="NCBI Taxonomy" id="2282306"/>
    <lineage>
        <taxon>Bacteria</taxon>
        <taxon>Pseudomonadati</taxon>
        <taxon>Pseudomonadota</taxon>
        <taxon>Gammaproteobacteria</taxon>
        <taxon>Oceanospirillales</taxon>
        <taxon>Halomonadaceae</taxon>
        <taxon>Vreelandella</taxon>
    </lineage>
</organism>
<feature type="transmembrane region" description="Helical" evidence="4">
    <location>
        <begin position="12"/>
        <end position="35"/>
    </location>
</feature>
<dbReference type="PANTHER" id="PTHR14969:SF13">
    <property type="entry name" value="AT30094P"/>
    <property type="match status" value="1"/>
</dbReference>
<evidence type="ECO:0000256" key="2">
    <source>
        <dbReference type="ARBA" id="ARBA00032707"/>
    </source>
</evidence>
<feature type="domain" description="Phosphatidic acid phosphatase type 2/haloperoxidase" evidence="5">
    <location>
        <begin position="168"/>
        <end position="280"/>
    </location>
</feature>